<dbReference type="Pfam" id="PF00126">
    <property type="entry name" value="HTH_1"/>
    <property type="match status" value="1"/>
</dbReference>
<evidence type="ECO:0000256" key="1">
    <source>
        <dbReference type="ARBA" id="ARBA00009437"/>
    </source>
</evidence>
<protein>
    <submittedName>
        <fullName evidence="6">LysR family transcriptional regulator</fullName>
    </submittedName>
</protein>
<sequence>MKLSQLNFFCTVVEHGTIAAAAERLHCVPSNITTRIKELEEELGASLFSREKNRLLITPQGRLLYSRATQLLQLAQETKELFVHDAQPQGVLRMGALDVALTQHLPPHIVRYRRTHPKVELHIRPGHSFQLERLLVEGELDLIVTDGPIEHPLLASSLAFNERLVLITPKEVRETADELNTLELYVFGKNCYYRHQVDQWISERIKPRAMLEIESYPTILACVSAGLGFACIPESILNSAPDVHAHLNSRALDELPSSDIYYVWRKQHTSPLVENFMRK</sequence>
<dbReference type="Gene3D" id="1.10.10.10">
    <property type="entry name" value="Winged helix-like DNA-binding domain superfamily/Winged helix DNA-binding domain"/>
    <property type="match status" value="1"/>
</dbReference>
<dbReference type="InterPro" id="IPR036390">
    <property type="entry name" value="WH_DNA-bd_sf"/>
</dbReference>
<gene>
    <name evidence="6" type="ORF">WG219_06875</name>
</gene>
<dbReference type="PANTHER" id="PTHR30126:SF40">
    <property type="entry name" value="HTH-TYPE TRANSCRIPTIONAL REGULATOR GLTR"/>
    <property type="match status" value="1"/>
</dbReference>
<keyword evidence="2" id="KW-0805">Transcription regulation</keyword>
<evidence type="ECO:0000259" key="5">
    <source>
        <dbReference type="PROSITE" id="PS50931"/>
    </source>
</evidence>
<evidence type="ECO:0000313" key="7">
    <source>
        <dbReference type="Proteomes" id="UP001476583"/>
    </source>
</evidence>
<evidence type="ECO:0000256" key="4">
    <source>
        <dbReference type="ARBA" id="ARBA00023163"/>
    </source>
</evidence>
<reference evidence="6 7" key="1">
    <citation type="submission" date="2024-03" db="EMBL/GenBank/DDBJ databases">
        <title>Complete genome of BD2.</title>
        <authorList>
            <person name="Cao G."/>
        </authorList>
    </citation>
    <scope>NUCLEOTIDE SEQUENCE [LARGE SCALE GENOMIC DNA]</scope>
    <source>
        <strain evidence="6 7">BD2</strain>
    </source>
</reference>
<dbReference type="InterPro" id="IPR005119">
    <property type="entry name" value="LysR_subst-bd"/>
</dbReference>
<keyword evidence="3" id="KW-0238">DNA-binding</keyword>
<keyword evidence="4" id="KW-0804">Transcription</keyword>
<dbReference type="SUPFAM" id="SSF46785">
    <property type="entry name" value="Winged helix' DNA-binding domain"/>
    <property type="match status" value="1"/>
</dbReference>
<dbReference type="PROSITE" id="PS50931">
    <property type="entry name" value="HTH_LYSR"/>
    <property type="match status" value="1"/>
</dbReference>
<dbReference type="Proteomes" id="UP001476583">
    <property type="component" value="Chromosome"/>
</dbReference>
<dbReference type="Pfam" id="PF03466">
    <property type="entry name" value="LysR_substrate"/>
    <property type="match status" value="1"/>
</dbReference>
<dbReference type="EMBL" id="CP148074">
    <property type="protein sequence ID" value="WXL27168.1"/>
    <property type="molecule type" value="Genomic_DNA"/>
</dbReference>
<dbReference type="SUPFAM" id="SSF53850">
    <property type="entry name" value="Periplasmic binding protein-like II"/>
    <property type="match status" value="1"/>
</dbReference>
<comment type="similarity">
    <text evidence="1">Belongs to the LysR transcriptional regulatory family.</text>
</comment>
<accession>A0ABZ2RM45</accession>
<evidence type="ECO:0000256" key="2">
    <source>
        <dbReference type="ARBA" id="ARBA00023015"/>
    </source>
</evidence>
<evidence type="ECO:0000313" key="6">
    <source>
        <dbReference type="EMBL" id="WXL27168.1"/>
    </source>
</evidence>
<feature type="domain" description="HTH lysR-type" evidence="5">
    <location>
        <begin position="1"/>
        <end position="58"/>
    </location>
</feature>
<evidence type="ECO:0000256" key="3">
    <source>
        <dbReference type="ARBA" id="ARBA00023125"/>
    </source>
</evidence>
<dbReference type="InterPro" id="IPR000847">
    <property type="entry name" value="LysR_HTH_N"/>
</dbReference>
<dbReference type="Gene3D" id="3.40.190.290">
    <property type="match status" value="1"/>
</dbReference>
<name>A0ABZ2RM45_ECTME</name>
<dbReference type="InterPro" id="IPR036388">
    <property type="entry name" value="WH-like_DNA-bd_sf"/>
</dbReference>
<proteinExistence type="inferred from homology"/>
<keyword evidence="7" id="KW-1185">Reference proteome</keyword>
<organism evidence="6 7">
    <name type="scientific">Ectopseudomonas mendocina</name>
    <name type="common">Pseudomonas mendocina</name>
    <dbReference type="NCBI Taxonomy" id="300"/>
    <lineage>
        <taxon>Bacteria</taxon>
        <taxon>Pseudomonadati</taxon>
        <taxon>Pseudomonadota</taxon>
        <taxon>Gammaproteobacteria</taxon>
        <taxon>Pseudomonadales</taxon>
        <taxon>Pseudomonadaceae</taxon>
        <taxon>Ectopseudomonas</taxon>
    </lineage>
</organism>
<dbReference type="PANTHER" id="PTHR30126">
    <property type="entry name" value="HTH-TYPE TRANSCRIPTIONAL REGULATOR"/>
    <property type="match status" value="1"/>
</dbReference>